<dbReference type="RefSeq" id="XP_028867873.1">
    <property type="nucleotide sequence ID" value="XM_029012040.1"/>
</dbReference>
<keyword evidence="2" id="KW-1185">Reference proteome</keyword>
<reference evidence="1 2" key="1">
    <citation type="journal article" date="2017" name="BMC Genomics">
        <title>Whole-genome assembly of Babesia ovata and comparative genomics between closely related pathogens.</title>
        <authorList>
            <person name="Yamagishi J."/>
            <person name="Asada M."/>
            <person name="Hakimi H."/>
            <person name="Tanaka T.Q."/>
            <person name="Sugimoto C."/>
            <person name="Kawazu S."/>
        </authorList>
    </citation>
    <scope>NUCLEOTIDE SEQUENCE [LARGE SCALE GENOMIC DNA]</scope>
    <source>
        <strain evidence="1 2">Miyake</strain>
    </source>
</reference>
<gene>
    <name evidence="1" type="ORF">BOVATA_031230</name>
</gene>
<comment type="caution">
    <text evidence="1">The sequence shown here is derived from an EMBL/GenBank/DDBJ whole genome shotgun (WGS) entry which is preliminary data.</text>
</comment>
<evidence type="ECO:0000313" key="2">
    <source>
        <dbReference type="Proteomes" id="UP000236319"/>
    </source>
</evidence>
<dbReference type="VEuPathDB" id="PiroplasmaDB:BOVATA_031230"/>
<name>A0A2H6KF51_9APIC</name>
<evidence type="ECO:0000313" key="1">
    <source>
        <dbReference type="EMBL" id="GBE61630.1"/>
    </source>
</evidence>
<dbReference type="Proteomes" id="UP000236319">
    <property type="component" value="Unassembled WGS sequence"/>
</dbReference>
<protein>
    <submittedName>
        <fullName evidence="1">DEAD DEAH box helicase, putative</fullName>
    </submittedName>
</protein>
<dbReference type="GeneID" id="39875400"/>
<dbReference type="EMBL" id="BDSA01000003">
    <property type="protein sequence ID" value="GBE61630.1"/>
    <property type="molecule type" value="Genomic_DNA"/>
</dbReference>
<organism evidence="1 2">
    <name type="scientific">Babesia ovata</name>
    <dbReference type="NCBI Taxonomy" id="189622"/>
    <lineage>
        <taxon>Eukaryota</taxon>
        <taxon>Sar</taxon>
        <taxon>Alveolata</taxon>
        <taxon>Apicomplexa</taxon>
        <taxon>Aconoidasida</taxon>
        <taxon>Piroplasmida</taxon>
        <taxon>Babesiidae</taxon>
        <taxon>Babesia</taxon>
    </lineage>
</organism>
<keyword evidence="1" id="KW-0378">Hydrolase</keyword>
<proteinExistence type="predicted"/>
<accession>A0A2H6KF51</accession>
<keyword evidence="1" id="KW-0067">ATP-binding</keyword>
<keyword evidence="1" id="KW-0347">Helicase</keyword>
<sequence length="202" mass="22513">MSRGYFARSPTLADSTPWRTSARIAASRNCARLTCETDHAPENGLSAQHAPSLLPVEIVAASYCLITDKVVGVLVQRAEQAHYLLSGLALAKLVLQDADDLGLQLRVLDHMRPLLPRVVQEDLHDCPHHREVAHPSANEVHDLLFEQTVNHVLRVYAQHGAIRTRELGALHHVVYGGVHCRKRVVWVRSSRGDLHSRQTMTV</sequence>
<keyword evidence="1" id="KW-0547">Nucleotide-binding</keyword>
<dbReference type="AlphaFoldDB" id="A0A2H6KF51"/>
<dbReference type="GO" id="GO:0004386">
    <property type="term" value="F:helicase activity"/>
    <property type="evidence" value="ECO:0007669"/>
    <property type="project" value="UniProtKB-KW"/>
</dbReference>